<sequence>MCATWSSPEPPSLTIASHHSRFLVVVVVVIVVDQSCLSSGCKARCVSSEPIFQEMHALGAHIVHISHIFQDATKHHTRRIICAALGPNPLSHNSTASLPPSSIRRSYARAANQRAQRTKMMIRYTHQLIVKTPTSCPWAMR</sequence>
<evidence type="ECO:0000313" key="1">
    <source>
        <dbReference type="EMBL" id="KAI0042521.1"/>
    </source>
</evidence>
<accession>A0ACB8RE78</accession>
<dbReference type="Proteomes" id="UP000814033">
    <property type="component" value="Unassembled WGS sequence"/>
</dbReference>
<comment type="caution">
    <text evidence="1">The sequence shown here is derived from an EMBL/GenBank/DDBJ whole genome shotgun (WGS) entry which is preliminary data.</text>
</comment>
<proteinExistence type="predicted"/>
<keyword evidence="2" id="KW-1185">Reference proteome</keyword>
<gene>
    <name evidence="1" type="ORF">FA95DRAFT_560997</name>
</gene>
<reference evidence="1" key="2">
    <citation type="journal article" date="2022" name="New Phytol.">
        <title>Evolutionary transition to the ectomycorrhizal habit in the genomes of a hyperdiverse lineage of mushroom-forming fungi.</title>
        <authorList>
            <person name="Looney B."/>
            <person name="Miyauchi S."/>
            <person name="Morin E."/>
            <person name="Drula E."/>
            <person name="Courty P.E."/>
            <person name="Kohler A."/>
            <person name="Kuo A."/>
            <person name="LaButti K."/>
            <person name="Pangilinan J."/>
            <person name="Lipzen A."/>
            <person name="Riley R."/>
            <person name="Andreopoulos W."/>
            <person name="He G."/>
            <person name="Johnson J."/>
            <person name="Nolan M."/>
            <person name="Tritt A."/>
            <person name="Barry K.W."/>
            <person name="Grigoriev I.V."/>
            <person name="Nagy L.G."/>
            <person name="Hibbett D."/>
            <person name="Henrissat B."/>
            <person name="Matheny P.B."/>
            <person name="Labbe J."/>
            <person name="Martin F.M."/>
        </authorList>
    </citation>
    <scope>NUCLEOTIDE SEQUENCE</scope>
    <source>
        <strain evidence="1">FP105234-sp</strain>
    </source>
</reference>
<reference evidence="1" key="1">
    <citation type="submission" date="2021-02" db="EMBL/GenBank/DDBJ databases">
        <authorList>
            <consortium name="DOE Joint Genome Institute"/>
            <person name="Ahrendt S."/>
            <person name="Looney B.P."/>
            <person name="Miyauchi S."/>
            <person name="Morin E."/>
            <person name="Drula E."/>
            <person name="Courty P.E."/>
            <person name="Chicoki N."/>
            <person name="Fauchery L."/>
            <person name="Kohler A."/>
            <person name="Kuo A."/>
            <person name="Labutti K."/>
            <person name="Pangilinan J."/>
            <person name="Lipzen A."/>
            <person name="Riley R."/>
            <person name="Andreopoulos W."/>
            <person name="He G."/>
            <person name="Johnson J."/>
            <person name="Barry K.W."/>
            <person name="Grigoriev I.V."/>
            <person name="Nagy L."/>
            <person name="Hibbett D."/>
            <person name="Henrissat B."/>
            <person name="Matheny P.B."/>
            <person name="Labbe J."/>
            <person name="Martin F."/>
        </authorList>
    </citation>
    <scope>NUCLEOTIDE SEQUENCE</scope>
    <source>
        <strain evidence="1">FP105234-sp</strain>
    </source>
</reference>
<dbReference type="EMBL" id="MU276062">
    <property type="protein sequence ID" value="KAI0042521.1"/>
    <property type="molecule type" value="Genomic_DNA"/>
</dbReference>
<organism evidence="1 2">
    <name type="scientific">Auriscalpium vulgare</name>
    <dbReference type="NCBI Taxonomy" id="40419"/>
    <lineage>
        <taxon>Eukaryota</taxon>
        <taxon>Fungi</taxon>
        <taxon>Dikarya</taxon>
        <taxon>Basidiomycota</taxon>
        <taxon>Agaricomycotina</taxon>
        <taxon>Agaricomycetes</taxon>
        <taxon>Russulales</taxon>
        <taxon>Auriscalpiaceae</taxon>
        <taxon>Auriscalpium</taxon>
    </lineage>
</organism>
<name>A0ACB8RE78_9AGAM</name>
<evidence type="ECO:0000313" key="2">
    <source>
        <dbReference type="Proteomes" id="UP000814033"/>
    </source>
</evidence>
<protein>
    <submittedName>
        <fullName evidence="1">Uncharacterized protein</fullName>
    </submittedName>
</protein>